<feature type="domain" description="SbsA Ig-like" evidence="4">
    <location>
        <begin position="210"/>
        <end position="324"/>
    </location>
</feature>
<evidence type="ECO:0000256" key="1">
    <source>
        <dbReference type="ARBA" id="ARBA00022729"/>
    </source>
</evidence>
<evidence type="ECO:0000313" key="6">
    <source>
        <dbReference type="Proteomes" id="UP001320876"/>
    </source>
</evidence>
<keyword evidence="6" id="KW-1185">Reference proteome</keyword>
<evidence type="ECO:0000256" key="3">
    <source>
        <dbReference type="SAM" id="SignalP"/>
    </source>
</evidence>
<reference evidence="5 6" key="1">
    <citation type="submission" date="2022-10" db="EMBL/GenBank/DDBJ databases">
        <title>Luteolibacter arcticus strain CCTCC AB 2014275, whole genome shotgun sequencing project.</title>
        <authorList>
            <person name="Zhao G."/>
            <person name="Shen L."/>
        </authorList>
    </citation>
    <scope>NUCLEOTIDE SEQUENCE [LARGE SCALE GENOMIC DNA]</scope>
    <source>
        <strain evidence="5 6">CCTCC AB 2014275</strain>
    </source>
</reference>
<evidence type="ECO:0000313" key="5">
    <source>
        <dbReference type="EMBL" id="MCW1924697.1"/>
    </source>
</evidence>
<accession>A0ABT3GME6</accession>
<dbReference type="InterPro" id="IPR032812">
    <property type="entry name" value="SbsA_Ig"/>
</dbReference>
<dbReference type="RefSeq" id="WP_264488806.1">
    <property type="nucleotide sequence ID" value="NZ_JAPDDT010000009.1"/>
</dbReference>
<dbReference type="Proteomes" id="UP001320876">
    <property type="component" value="Unassembled WGS sequence"/>
</dbReference>
<protein>
    <submittedName>
        <fullName evidence="5">Ig-like domain-containing protein</fullName>
    </submittedName>
</protein>
<comment type="caution">
    <text evidence="5">The sequence shown here is derived from an EMBL/GenBank/DDBJ whole genome shotgun (WGS) entry which is preliminary data.</text>
</comment>
<proteinExistence type="predicted"/>
<dbReference type="EMBL" id="JAPDDT010000009">
    <property type="protein sequence ID" value="MCW1924697.1"/>
    <property type="molecule type" value="Genomic_DNA"/>
</dbReference>
<organism evidence="5 6">
    <name type="scientific">Luteolibacter arcticus</name>
    <dbReference type="NCBI Taxonomy" id="1581411"/>
    <lineage>
        <taxon>Bacteria</taxon>
        <taxon>Pseudomonadati</taxon>
        <taxon>Verrucomicrobiota</taxon>
        <taxon>Verrucomicrobiia</taxon>
        <taxon>Verrucomicrobiales</taxon>
        <taxon>Verrucomicrobiaceae</taxon>
        <taxon>Luteolibacter</taxon>
    </lineage>
</organism>
<feature type="signal peptide" evidence="3">
    <location>
        <begin position="1"/>
        <end position="21"/>
    </location>
</feature>
<gene>
    <name evidence="5" type="ORF">OKA05_19180</name>
</gene>
<feature type="region of interest" description="Disordered" evidence="2">
    <location>
        <begin position="45"/>
        <end position="78"/>
    </location>
</feature>
<dbReference type="Pfam" id="PF13205">
    <property type="entry name" value="Big_5"/>
    <property type="match status" value="1"/>
</dbReference>
<name>A0ABT3GME6_9BACT</name>
<evidence type="ECO:0000259" key="4">
    <source>
        <dbReference type="Pfam" id="PF13205"/>
    </source>
</evidence>
<keyword evidence="1 3" id="KW-0732">Signal</keyword>
<sequence>MTTSRIVALLGACALVHSAQAALLAGWETTGQSDWGDQEMEHTQKHPNVTVGGLTRGEGVTIEGNPTDDGWGGEGWHAGSYEQGIDDDRFITFTLAPKAGAALSVHTFTLHYRRSTNGPQVAALQFQIGNGAFVDVEEMGLDAPPNTPGIANDIDLSSIQELQNLTGNTITFRLIPYAAGNAGGDFYVWGESPGLDLTVQGTVSGSSGGDTTPPSLIGLTPTDNATNLLVPTTLTAVFNEGIARGSGTILVKETATDAIVNALDATDPAQVVVGVNQIDLVMANPLAPGTAYHVEIPAGAVVDLAGTPNAFAGFTDSETWNFTTAEVIDPPVVVVNKYFNGSPERIELLVTGNGTPGSTVDMRGMILKDFSANIDADLGGKLIFTTSDLWSAVPVGTLITLTNWAGSPDLSATDFTLSVGLMDSACFTPVPDSPEIDLTATDMVMIKAAGSDPAGTDGGIHALAAGLPPAQSLFASFTGAKMITAATTGTNLGVKANNATATLADYMSGSDASAGLVLTLDDFGAPNSGPNAAFIAALRGRTAGQGDGIATVTNATLDSALLGSPIFDAGQTGNSLKVSLLAQAGTTPLSQVNITIPAALGTPSGAVLTGPASVGAAVSVNGQTIQVTSAAVTTGNALEVTISGISTPETPQVSNQGIYPLAISTTGVGGSLTPLSTPAAARVATPINSLRDTDANGFAFDSGLLVAVSGTVTEEDFGGGAANFSGFLQDTTGGICISSPGLNLGLLRGYRFTVLGTVTQTNGQTAIVPVSSAHIVNRGPVPEILGTTTTLPALFANHEAREGSLLTIRNVVLDSGTWGPGATVVLRDPSGNTFEVRVQPGSTLASPPSFPIIITGILGQSDATAPFTGSYYLMPRDIGDAVHLPDIQAWMYDNNVTSSSADDDHDGHDNAFEYAFGLDPHSATSLNPIPIPLKRATGKFTYTRRVPGLTGLEYRVFVSTNLSTWNEDTEAASNITNTSGSVETVEVTLSPPDPMNGSKRFVKVQAD</sequence>
<evidence type="ECO:0000256" key="2">
    <source>
        <dbReference type="SAM" id="MobiDB-lite"/>
    </source>
</evidence>
<feature type="chain" id="PRO_5047333292" evidence="3">
    <location>
        <begin position="22"/>
        <end position="1007"/>
    </location>
</feature>